<sequence length="61" mass="6998">MSRCSRIPVRRTGAAARWFAKHPFLSAETVTVQYRQRKKNGKRGRPGKENAVYVVYFLDAA</sequence>
<proteinExistence type="predicted"/>
<comment type="caution">
    <text evidence="1">The sequence shown here is derived from an EMBL/GenBank/DDBJ whole genome shotgun (WGS) entry which is preliminary data.</text>
</comment>
<accession>A0A0W8FK50</accession>
<organism evidence="1">
    <name type="scientific">hydrocarbon metagenome</name>
    <dbReference type="NCBI Taxonomy" id="938273"/>
    <lineage>
        <taxon>unclassified sequences</taxon>
        <taxon>metagenomes</taxon>
        <taxon>ecological metagenomes</taxon>
    </lineage>
</organism>
<reference evidence="1" key="1">
    <citation type="journal article" date="2015" name="Proc. Natl. Acad. Sci. U.S.A.">
        <title>Networks of energetic and metabolic interactions define dynamics in microbial communities.</title>
        <authorList>
            <person name="Embree M."/>
            <person name="Liu J.K."/>
            <person name="Al-Bassam M.M."/>
            <person name="Zengler K."/>
        </authorList>
    </citation>
    <scope>NUCLEOTIDE SEQUENCE</scope>
</reference>
<gene>
    <name evidence="1" type="ORF">ASZ90_009562</name>
</gene>
<name>A0A0W8FK50_9ZZZZ</name>
<dbReference type="EMBL" id="LNQE01001154">
    <property type="protein sequence ID" value="KUG20691.1"/>
    <property type="molecule type" value="Genomic_DNA"/>
</dbReference>
<evidence type="ECO:0008006" key="2">
    <source>
        <dbReference type="Google" id="ProtNLM"/>
    </source>
</evidence>
<evidence type="ECO:0000313" key="1">
    <source>
        <dbReference type="EMBL" id="KUG20691.1"/>
    </source>
</evidence>
<dbReference type="AlphaFoldDB" id="A0A0W8FK50"/>
<protein>
    <recommendedName>
        <fullName evidence="2">Mobile element protein</fullName>
    </recommendedName>
</protein>